<accession>A0ABD2NX09</accession>
<evidence type="ECO:0000313" key="2">
    <source>
        <dbReference type="Proteomes" id="UP001516400"/>
    </source>
</evidence>
<dbReference type="AlphaFoldDB" id="A0ABD2NX09"/>
<comment type="caution">
    <text evidence="1">The sequence shown here is derived from an EMBL/GenBank/DDBJ whole genome shotgun (WGS) entry which is preliminary data.</text>
</comment>
<name>A0ABD2NX09_9CUCU</name>
<reference evidence="1 2" key="1">
    <citation type="journal article" date="2021" name="BMC Biol.">
        <title>Horizontally acquired antibacterial genes associated with adaptive radiation of ladybird beetles.</title>
        <authorList>
            <person name="Li H.S."/>
            <person name="Tang X.F."/>
            <person name="Huang Y.H."/>
            <person name="Xu Z.Y."/>
            <person name="Chen M.L."/>
            <person name="Du X.Y."/>
            <person name="Qiu B.Y."/>
            <person name="Chen P.T."/>
            <person name="Zhang W."/>
            <person name="Slipinski A."/>
            <person name="Escalona H.E."/>
            <person name="Waterhouse R.M."/>
            <person name="Zwick A."/>
            <person name="Pang H."/>
        </authorList>
    </citation>
    <scope>NUCLEOTIDE SEQUENCE [LARGE SCALE GENOMIC DNA]</scope>
    <source>
        <strain evidence="1">SYSU2018</strain>
    </source>
</reference>
<dbReference type="Proteomes" id="UP001516400">
    <property type="component" value="Unassembled WGS sequence"/>
</dbReference>
<dbReference type="EMBL" id="JABFTP020000144">
    <property type="protein sequence ID" value="KAL3283088.1"/>
    <property type="molecule type" value="Genomic_DNA"/>
</dbReference>
<organism evidence="1 2">
    <name type="scientific">Cryptolaemus montrouzieri</name>
    <dbReference type="NCBI Taxonomy" id="559131"/>
    <lineage>
        <taxon>Eukaryota</taxon>
        <taxon>Metazoa</taxon>
        <taxon>Ecdysozoa</taxon>
        <taxon>Arthropoda</taxon>
        <taxon>Hexapoda</taxon>
        <taxon>Insecta</taxon>
        <taxon>Pterygota</taxon>
        <taxon>Neoptera</taxon>
        <taxon>Endopterygota</taxon>
        <taxon>Coleoptera</taxon>
        <taxon>Polyphaga</taxon>
        <taxon>Cucujiformia</taxon>
        <taxon>Coccinelloidea</taxon>
        <taxon>Coccinellidae</taxon>
        <taxon>Scymninae</taxon>
        <taxon>Scymnini</taxon>
        <taxon>Cryptolaemus</taxon>
    </lineage>
</organism>
<keyword evidence="2" id="KW-1185">Reference proteome</keyword>
<evidence type="ECO:0000313" key="1">
    <source>
        <dbReference type="EMBL" id="KAL3283088.1"/>
    </source>
</evidence>
<feature type="non-terminal residue" evidence="1">
    <location>
        <position position="135"/>
    </location>
</feature>
<protein>
    <submittedName>
        <fullName evidence="1">Uncharacterized protein</fullName>
    </submittedName>
</protein>
<proteinExistence type="predicted"/>
<gene>
    <name evidence="1" type="ORF">HHI36_006245</name>
</gene>
<sequence>MQATGPVKPEENFPNEVKTNGSIKVALWSDSDAVFTENDKRLQQLEFREICQRSVKYQVCEFLILHLNIQGIGYKSHSIEDYLMYKNYLDILCLSEHFSNHSIPSEFVLEGWYTLAVFRRFTFELHFEVAAIRLN</sequence>